<dbReference type="Proteomes" id="UP001185092">
    <property type="component" value="Unassembled WGS sequence"/>
</dbReference>
<dbReference type="InterPro" id="IPR027417">
    <property type="entry name" value="P-loop_NTPase"/>
</dbReference>
<dbReference type="EMBL" id="JAVDQD010000001">
    <property type="protein sequence ID" value="MDR6237038.1"/>
    <property type="molecule type" value="Genomic_DNA"/>
</dbReference>
<proteinExistence type="predicted"/>
<dbReference type="PANTHER" id="PTHR11669">
    <property type="entry name" value="REPLICATION FACTOR C / DNA POLYMERASE III GAMMA-TAU SUBUNIT"/>
    <property type="match status" value="1"/>
</dbReference>
<dbReference type="InterPro" id="IPR050238">
    <property type="entry name" value="DNA_Rep/Repair_Clamp_Loader"/>
</dbReference>
<dbReference type="SUPFAM" id="SSF52540">
    <property type="entry name" value="P-loop containing nucleoside triphosphate hydrolases"/>
    <property type="match status" value="1"/>
</dbReference>
<dbReference type="EC" id="2.7.7.7" evidence="1"/>
<comment type="caution">
    <text evidence="1">The sequence shown here is derived from an EMBL/GenBank/DDBJ whole genome shotgun (WGS) entry which is preliminary data.</text>
</comment>
<keyword evidence="1" id="KW-0808">Transferase</keyword>
<sequence>MKFSEIKGQQWIKEKLIKAVQNNHLAHAQLFCGEPGAPSLAMALAFATYINCTDKHDNDSCGQCPSCRKMDKLIHPDLHFAFPISSTKKITGKNVISNNFLSEWRTFISENPFGGLNEWVRHYGGENKAVNISKEESRQIIQSLALKSFEAEYKVMIIWLPEFMHPSAANGLLKILEEPPQKTLFFLVSQNEDKLLSTILSRTQHVKIAKFNNDELRSILKSKYDIAEEESAQLIQLSDGNINKALEIYNQSSLDLQDIFRAWMRICYSWDFTQIIAYAERFQSMSKADQKNLLHYGINIMHEVLMYQHARMHLSKITSKEEEFIEKFSKVLSLEKIEKISNTLEEGLYHIERNVNVKLIFTDTSFLTASAFRK</sequence>
<dbReference type="GO" id="GO:0006261">
    <property type="term" value="P:DNA-templated DNA replication"/>
    <property type="evidence" value="ECO:0007669"/>
    <property type="project" value="TreeGrafter"/>
</dbReference>
<accession>A0AAE3XJ80</accession>
<evidence type="ECO:0000313" key="1">
    <source>
        <dbReference type="EMBL" id="MDR6237038.1"/>
    </source>
</evidence>
<dbReference type="GO" id="GO:0003887">
    <property type="term" value="F:DNA-directed DNA polymerase activity"/>
    <property type="evidence" value="ECO:0007669"/>
    <property type="project" value="UniProtKB-EC"/>
</dbReference>
<dbReference type="Pfam" id="PF13177">
    <property type="entry name" value="DNA_pol3_delta2"/>
    <property type="match status" value="1"/>
</dbReference>
<protein>
    <submittedName>
        <fullName evidence="1">DNA polymerase-3 subunit delta</fullName>
        <ecNumber evidence="1">2.7.7.7</ecNumber>
    </submittedName>
</protein>
<keyword evidence="2" id="KW-1185">Reference proteome</keyword>
<gene>
    <name evidence="1" type="ORF">HNQ88_000014</name>
</gene>
<dbReference type="AlphaFoldDB" id="A0AAE3XJ80"/>
<dbReference type="RefSeq" id="WP_309936472.1">
    <property type="nucleotide sequence ID" value="NZ_AP025305.1"/>
</dbReference>
<evidence type="ECO:0000313" key="2">
    <source>
        <dbReference type="Proteomes" id="UP001185092"/>
    </source>
</evidence>
<dbReference type="PANTHER" id="PTHR11669:SF8">
    <property type="entry name" value="DNA POLYMERASE III SUBUNIT DELTA"/>
    <property type="match status" value="1"/>
</dbReference>
<dbReference type="Gene3D" id="3.40.50.300">
    <property type="entry name" value="P-loop containing nucleotide triphosphate hydrolases"/>
    <property type="match status" value="1"/>
</dbReference>
<reference evidence="1" key="1">
    <citation type="submission" date="2023-07" db="EMBL/GenBank/DDBJ databases">
        <title>Genomic Encyclopedia of Type Strains, Phase IV (KMG-IV): sequencing the most valuable type-strain genomes for metagenomic binning, comparative biology and taxonomic classification.</title>
        <authorList>
            <person name="Goeker M."/>
        </authorList>
    </citation>
    <scope>NUCLEOTIDE SEQUENCE</scope>
    <source>
        <strain evidence="1">DSM 26174</strain>
    </source>
</reference>
<name>A0AAE3XJ80_9BACT</name>
<keyword evidence="1" id="KW-0548">Nucleotidyltransferase</keyword>
<organism evidence="1 2">
    <name type="scientific">Aureibacter tunicatorum</name>
    <dbReference type="NCBI Taxonomy" id="866807"/>
    <lineage>
        <taxon>Bacteria</taxon>
        <taxon>Pseudomonadati</taxon>
        <taxon>Bacteroidota</taxon>
        <taxon>Cytophagia</taxon>
        <taxon>Cytophagales</taxon>
        <taxon>Persicobacteraceae</taxon>
        <taxon>Aureibacter</taxon>
    </lineage>
</organism>